<evidence type="ECO:0000256" key="1">
    <source>
        <dbReference type="SAM" id="SignalP"/>
    </source>
</evidence>
<dbReference type="EMBL" id="SUME01000001">
    <property type="protein sequence ID" value="TJZ62894.1"/>
    <property type="molecule type" value="Genomic_DNA"/>
</dbReference>
<keyword evidence="3" id="KW-1185">Reference proteome</keyword>
<keyword evidence="1" id="KW-0732">Signal</keyword>
<name>A0A4U0PJ20_9SPHI</name>
<dbReference type="Gene3D" id="2.40.160.20">
    <property type="match status" value="1"/>
</dbReference>
<sequence length="172" mass="18399">MTQIKNIAFITLACILYATNSHAQSFKKEDKTLDVGVGIGGGLGIPIGLNYQQGVSDRISVGAYTAFATEKESFGSYGNWRYTYILVAARGAYHIKTNSEKFDPYGGLILGYNIASVKWDGATDEPISSSAGGFLVGGYIGSKYWLSNKLGAFAEIGYGASILNLGLTLRLK</sequence>
<protein>
    <recommendedName>
        <fullName evidence="4">Outer membrane protein beta-barrel domain-containing protein</fullName>
    </recommendedName>
</protein>
<feature type="chain" id="PRO_5020758133" description="Outer membrane protein beta-barrel domain-containing protein" evidence="1">
    <location>
        <begin position="24"/>
        <end position="172"/>
    </location>
</feature>
<evidence type="ECO:0000313" key="2">
    <source>
        <dbReference type="EMBL" id="TJZ62894.1"/>
    </source>
</evidence>
<proteinExistence type="predicted"/>
<comment type="caution">
    <text evidence="2">The sequence shown here is derived from an EMBL/GenBank/DDBJ whole genome shotgun (WGS) entry which is preliminary data.</text>
</comment>
<dbReference type="SUPFAM" id="SSF56925">
    <property type="entry name" value="OMPA-like"/>
    <property type="match status" value="1"/>
</dbReference>
<dbReference type="OrthoDB" id="1118003at2"/>
<evidence type="ECO:0000313" key="3">
    <source>
        <dbReference type="Proteomes" id="UP000306808"/>
    </source>
</evidence>
<reference evidence="2 3" key="1">
    <citation type="submission" date="2019-04" db="EMBL/GenBank/DDBJ databases">
        <title>Sphingobacterium olei sp. nov., isolated from oil-contaminated soil.</title>
        <authorList>
            <person name="Liu B."/>
        </authorList>
    </citation>
    <scope>NUCLEOTIDE SEQUENCE [LARGE SCALE GENOMIC DNA]</scope>
    <source>
        <strain evidence="2 3">HAL-9</strain>
    </source>
</reference>
<feature type="signal peptide" evidence="1">
    <location>
        <begin position="1"/>
        <end position="23"/>
    </location>
</feature>
<accession>A0A4U0PJ20</accession>
<organism evidence="2 3">
    <name type="scientific">Sphingobacterium olei</name>
    <dbReference type="NCBI Taxonomy" id="2571155"/>
    <lineage>
        <taxon>Bacteria</taxon>
        <taxon>Pseudomonadati</taxon>
        <taxon>Bacteroidota</taxon>
        <taxon>Sphingobacteriia</taxon>
        <taxon>Sphingobacteriales</taxon>
        <taxon>Sphingobacteriaceae</taxon>
        <taxon>Sphingobacterium</taxon>
    </lineage>
</organism>
<dbReference type="InterPro" id="IPR011250">
    <property type="entry name" value="OMP/PagP_B-barrel"/>
</dbReference>
<evidence type="ECO:0008006" key="4">
    <source>
        <dbReference type="Google" id="ProtNLM"/>
    </source>
</evidence>
<dbReference type="RefSeq" id="WP_136899211.1">
    <property type="nucleotide sequence ID" value="NZ_SUME01000001.1"/>
</dbReference>
<gene>
    <name evidence="2" type="ORF">FAZ15_00885</name>
</gene>
<dbReference type="Proteomes" id="UP000306808">
    <property type="component" value="Unassembled WGS sequence"/>
</dbReference>
<dbReference type="AlphaFoldDB" id="A0A4U0PJ20"/>